<reference evidence="4" key="1">
    <citation type="submission" date="2015-02" db="EMBL/GenBank/DDBJ databases">
        <title>A transcriptome of Wollemia nobilis - a relic of Gondwana.</title>
        <authorList>
            <person name="Chia J.Y."/>
            <person name="Leong Y.S."/>
            <person name="Abdul Karim S."/>
            <person name="Wan Azmi N."/>
            <person name="Hercus R."/>
            <person name="Croft L."/>
        </authorList>
    </citation>
    <scope>NUCLEOTIDE SEQUENCE</scope>
    <source>
        <strain evidence="4">MaeBrown</strain>
        <tissue evidence="4">Leaf</tissue>
    </source>
</reference>
<evidence type="ECO:0000256" key="3">
    <source>
        <dbReference type="SAM" id="MobiDB-lite"/>
    </source>
</evidence>
<evidence type="ECO:0000256" key="2">
    <source>
        <dbReference type="ARBA" id="ARBA00023306"/>
    </source>
</evidence>
<comment type="similarity">
    <text evidence="1">Belongs to the SAPS family.</text>
</comment>
<dbReference type="SUPFAM" id="SSF48371">
    <property type="entry name" value="ARM repeat"/>
    <property type="match status" value="1"/>
</dbReference>
<proteinExistence type="inferred from homology"/>
<name>A0A0C9S2L3_9CONI</name>
<dbReference type="InterPro" id="IPR011989">
    <property type="entry name" value="ARM-like"/>
</dbReference>
<dbReference type="GO" id="GO:0019903">
    <property type="term" value="F:protein phosphatase binding"/>
    <property type="evidence" value="ECO:0007669"/>
    <property type="project" value="InterPro"/>
</dbReference>
<dbReference type="GO" id="GO:0019888">
    <property type="term" value="F:protein phosphatase regulator activity"/>
    <property type="evidence" value="ECO:0007669"/>
    <property type="project" value="TreeGrafter"/>
</dbReference>
<feature type="compositionally biased region" description="Polar residues" evidence="3">
    <location>
        <begin position="734"/>
        <end position="746"/>
    </location>
</feature>
<dbReference type="PANTHER" id="PTHR12634:SF8">
    <property type="entry name" value="FIERY MOUNTAIN, ISOFORM D"/>
    <property type="match status" value="1"/>
</dbReference>
<dbReference type="PANTHER" id="PTHR12634">
    <property type="entry name" value="SIT4 YEAST -ASSOCIATING PROTEIN-RELATED"/>
    <property type="match status" value="1"/>
</dbReference>
<keyword evidence="2" id="KW-0131">Cell cycle</keyword>
<feature type="compositionally biased region" description="Low complexity" evidence="3">
    <location>
        <begin position="602"/>
        <end position="611"/>
    </location>
</feature>
<dbReference type="EMBL" id="GCHU01018828">
    <property type="protein sequence ID" value="JAG86127.1"/>
    <property type="molecule type" value="Transcribed_RNA"/>
</dbReference>
<organism evidence="4">
    <name type="scientific">Wollemia nobilis</name>
    <dbReference type="NCBI Taxonomy" id="56998"/>
    <lineage>
        <taxon>Eukaryota</taxon>
        <taxon>Viridiplantae</taxon>
        <taxon>Streptophyta</taxon>
        <taxon>Embryophyta</taxon>
        <taxon>Tracheophyta</taxon>
        <taxon>Spermatophyta</taxon>
        <taxon>Pinopsida</taxon>
        <taxon>Pinidae</taxon>
        <taxon>Conifers II</taxon>
        <taxon>Araucariales</taxon>
        <taxon>Araucariaceae</taxon>
        <taxon>Wollemia</taxon>
    </lineage>
</organism>
<accession>A0A0C9S2L3</accession>
<feature type="compositionally biased region" description="Polar residues" evidence="3">
    <location>
        <begin position="617"/>
        <end position="626"/>
    </location>
</feature>
<dbReference type="InterPro" id="IPR016024">
    <property type="entry name" value="ARM-type_fold"/>
</dbReference>
<dbReference type="AlphaFoldDB" id="A0A0C9S2L3"/>
<feature type="region of interest" description="Disordered" evidence="3">
    <location>
        <begin position="601"/>
        <end position="639"/>
    </location>
</feature>
<feature type="compositionally biased region" description="Basic and acidic residues" evidence="3">
    <location>
        <begin position="844"/>
        <end position="853"/>
    </location>
</feature>
<evidence type="ECO:0000313" key="4">
    <source>
        <dbReference type="EMBL" id="JAG86127.1"/>
    </source>
</evidence>
<dbReference type="InterPro" id="IPR007587">
    <property type="entry name" value="SAPS"/>
</dbReference>
<sequence length="879" mass="97517">MFWRMAGLSTTSPVESLLEKEHFTLEELFDEEEIIQECKSLNNRLINFLRGRAQVQQMLRYVVEEPPEDADNRRAFKFPFIACEIFSCEIDVIFKTLVEDEELMDLLFSFLDPDRSHSALLAGYFSKVVICLMMRKTIALMEYVQAHQGIFCKLVDLIGITSIMEVLIRLVGVDDHIYTNYVDAMQWLADTNLLDLIVDKLSSPNPPEVHTNAAETLCAITRSAPSALASKLSSPSFVARLFHHALEDSQSKSTLVHSLSVCISVLDPKRATMAASSAGRGHHITESVVTANPETVDGMLQRLGDLLKLLDVSSSENVLPTTYGELRPPLGKHRLKIVEFIAVLLRTGSEVAQGELVQLGAIQTIIQLFFDYPFNNALHHQVESIITSCLESNNTTLFEHLLQYCNLLGRILAADGNPIVSSDQNKPTVPAPGKVPPKTGNIGHLTRIANKLIQLGTNNQFIQAFLQANEEWKIWETTVLSGRNVKENVYQWACGRPTTVHERTMDSDEDDFRERDYDVSTMASNLSQAFRYGMFENEDGEEAHGVIDRDDEDVFFDDESAEVVVSSLRIAEEQDSGELRETMFTNTNWFAFQDDRPAEQAVPRSVVSSSPRVDDSQVNNMIPSANSGGSSSSDDEVVVGEDEELVDTATSNNASATGFDADFGNGPMPNGVELEMKEKDSLHLLDDLSLELEKVGISDNLPFIQCEDKNVDLFSVKPPDWVGWRENADFEGTSGRNPFSENNPFETNVEGDDSKSTGTNQDSGMTLGNAYGKEANVEGSVSVLQVEAQADGLKSKTTVSLFEDNVEFVGVEIEGTQKAMEHALREGIVGEAVPIKPEAVRPQSEVDPKKNDGNGDPFYNDTNYWRSDYKPAEAQDDSL</sequence>
<protein>
    <submittedName>
        <fullName evidence="4">TSA: Wollemia nobilis Ref_Wollemi_Transcript_18951_3280 transcribed RNA sequence</fullName>
    </submittedName>
</protein>
<evidence type="ECO:0000256" key="1">
    <source>
        <dbReference type="ARBA" id="ARBA00006180"/>
    </source>
</evidence>
<dbReference type="Pfam" id="PF04499">
    <property type="entry name" value="SAPS"/>
    <property type="match status" value="1"/>
</dbReference>
<dbReference type="Gene3D" id="1.25.10.10">
    <property type="entry name" value="Leucine-rich Repeat Variant"/>
    <property type="match status" value="1"/>
</dbReference>
<feature type="region of interest" description="Disordered" evidence="3">
    <location>
        <begin position="728"/>
        <end position="761"/>
    </location>
</feature>
<feature type="region of interest" description="Disordered" evidence="3">
    <location>
        <begin position="835"/>
        <end position="879"/>
    </location>
</feature>